<protein>
    <recommendedName>
        <fullName evidence="1">ABC-three component systems C-terminal domain-containing protein</fullName>
    </recommendedName>
</protein>
<dbReference type="RefSeq" id="WP_311184586.1">
    <property type="nucleotide sequence ID" value="NZ_CP115543.1"/>
</dbReference>
<proteinExistence type="predicted"/>
<dbReference type="Gene3D" id="3.50.50.60">
    <property type="entry name" value="FAD/NAD(P)-binding domain"/>
    <property type="match status" value="1"/>
</dbReference>
<name>A0ABY9YJJ9_9GAMM</name>
<evidence type="ECO:0000259" key="1">
    <source>
        <dbReference type="Pfam" id="PF20278"/>
    </source>
</evidence>
<dbReference type="InterPro" id="IPR036188">
    <property type="entry name" value="FAD/NAD-bd_sf"/>
</dbReference>
<evidence type="ECO:0000313" key="3">
    <source>
        <dbReference type="Proteomes" id="UP001305421"/>
    </source>
</evidence>
<reference evidence="2 3" key="1">
    <citation type="submission" date="2022-12" db="EMBL/GenBank/DDBJ databases">
        <title>Two new species, Stenotrophomonas aracearum and Stenotrophomonas oahuensis, isolated from Anthurium (Araceae family) in Hawaii.</title>
        <authorList>
            <person name="Chunag S.C."/>
            <person name="Dobhal S."/>
            <person name="Alvarez A."/>
            <person name="Arif M."/>
        </authorList>
    </citation>
    <scope>NUCLEOTIDE SEQUENCE [LARGE SCALE GENOMIC DNA]</scope>
    <source>
        <strain evidence="2 3">A5588</strain>
    </source>
</reference>
<keyword evidence="3" id="KW-1185">Reference proteome</keyword>
<sequence>MADALLPQDVIDGASVRDRPNLFVIGCYDRRITFYSQQVRALSLVHALKDLGYLNANPRIAVIGGGAAGVSAAAAVALVSNSNVILFETAGELLSLQSTTARRRLDPHIYDWPAHDTTDPIADLPILDWESGTCVSVRDDVLLSFEHIALRLAPRLQKRMRHKVTGLTRAADGYDVRFVSLDAPPPEAGQERTERFNMVILAVGFGLEPDEPLQHVQSASYWSDAGVPVAEFQGRPTPRFFISGAGDGGLIDLVAAGATDFDHAGMISMISQHPGVGELSATLTAIDAEARAADAAGIRFDFMAIYDAQLLAPLTAIGLLAAVAQQLRPGVRLTLQTRHAELFEVSTSMLNRLAAYLTIKACESDAQRSFRHLRCDAVTRIDAPFPPSEAPAAFWLDCGGDKVAADAVIVRRGPLRGVVRAPFEEHLAGYALAHKEWLTRHGDATLVPKLSGHARRLFIEAARDAGIPLAPRLQRAAAQQLPISVQLRSDANRVRWSGAITADQLVRAWSEDQAFDIILPDGPGDLGIAAGAILRVACHSRGCRLHAAPALWTQHVRALSLESLHAEGMTMPTITSGNPGGAAQNPEQVAPEILARRIHRSLDACLLGRLDAHLQPFFASNADPGRHIGLTIANDLRIAMAGTWADWQASFADDSSLLNHFLRLMVCAVDSEDNRDVAQVLVGPTKWKEIVRGTTVALAIASAWKTTSPRGGGPGNLVRERDGDSAWTGHGCAADLINGSDMSLCAASYMWQTQFVILIVKVTIEVARIAERAFAQIESNQPSLSDTDGGGPVIMSINREFTDAVASGLVELRALLATVEAGHFEVLDRAIVKGGVT</sequence>
<dbReference type="Pfam" id="PF20278">
    <property type="entry name" value="CTD2"/>
    <property type="match status" value="1"/>
</dbReference>
<feature type="domain" description="ABC-three component systems C-terminal" evidence="1">
    <location>
        <begin position="491"/>
        <end position="816"/>
    </location>
</feature>
<dbReference type="InterPro" id="IPR046918">
    <property type="entry name" value="ABC-3C_CTD2"/>
</dbReference>
<gene>
    <name evidence="2" type="ORF">PDM28_09475</name>
</gene>
<dbReference type="SUPFAM" id="SSF51905">
    <property type="entry name" value="FAD/NAD(P)-binding domain"/>
    <property type="match status" value="1"/>
</dbReference>
<organism evidence="2 3">
    <name type="scientific">Stenotrophomonas aracearum</name>
    <dbReference type="NCBI Taxonomy" id="3003272"/>
    <lineage>
        <taxon>Bacteria</taxon>
        <taxon>Pseudomonadati</taxon>
        <taxon>Pseudomonadota</taxon>
        <taxon>Gammaproteobacteria</taxon>
        <taxon>Lysobacterales</taxon>
        <taxon>Lysobacteraceae</taxon>
        <taxon>Stenotrophomonas</taxon>
    </lineage>
</organism>
<dbReference type="EMBL" id="CP115543">
    <property type="protein sequence ID" value="WNH50498.1"/>
    <property type="molecule type" value="Genomic_DNA"/>
</dbReference>
<accession>A0ABY9YJJ9</accession>
<dbReference type="Proteomes" id="UP001305421">
    <property type="component" value="Chromosome"/>
</dbReference>
<evidence type="ECO:0000313" key="2">
    <source>
        <dbReference type="EMBL" id="WNH50498.1"/>
    </source>
</evidence>